<dbReference type="EMBL" id="KZ349182">
    <property type="protein sequence ID" value="PIO65224.1"/>
    <property type="molecule type" value="Genomic_DNA"/>
</dbReference>
<dbReference type="AlphaFoldDB" id="A0A2G9U4W9"/>
<feature type="transmembrane region" description="Helical" evidence="6">
    <location>
        <begin position="70"/>
        <end position="91"/>
    </location>
</feature>
<keyword evidence="3 6" id="KW-0812">Transmembrane</keyword>
<dbReference type="GO" id="GO:0016020">
    <property type="term" value="C:membrane"/>
    <property type="evidence" value="ECO:0007669"/>
    <property type="project" value="UniProtKB-SubCell"/>
</dbReference>
<evidence type="ECO:0000256" key="4">
    <source>
        <dbReference type="ARBA" id="ARBA00022989"/>
    </source>
</evidence>
<evidence type="ECO:0000256" key="6">
    <source>
        <dbReference type="SAM" id="Phobius"/>
    </source>
</evidence>
<evidence type="ECO:0000313" key="7">
    <source>
        <dbReference type="EMBL" id="PIO65224.1"/>
    </source>
</evidence>
<feature type="transmembrane region" description="Helical" evidence="6">
    <location>
        <begin position="142"/>
        <end position="163"/>
    </location>
</feature>
<dbReference type="InterPro" id="IPR019408">
    <property type="entry name" value="7TM_GPCR_serpentine_rcpt_Srab"/>
</dbReference>
<sequence length="245" mass="28329">RFDGSTPFGISAAWDECDCRDSIVGRAVLQVYFLLIGIRGVMAQISSIIDDINVTEICVKNGLEVVTFPYYRVMQCLHIVLCLSSIGLLLWVLGKYRSKLMFHYNIRTYQLFLSFTYEAPCDVILPRLFYMSIHLPYTFSVLWIEGAQIVMVMERIIAIFYVGQYETCTKKLGNSLLFFSLFFPLTEVIWAYVDETFEEPQISCLNTPMSRTKQINTLFIFAIAFHIVAILAIVIAFLFHRQRTR</sequence>
<organism evidence="7 8">
    <name type="scientific">Teladorsagia circumcincta</name>
    <name type="common">Brown stomach worm</name>
    <name type="synonym">Ostertagia circumcincta</name>
    <dbReference type="NCBI Taxonomy" id="45464"/>
    <lineage>
        <taxon>Eukaryota</taxon>
        <taxon>Metazoa</taxon>
        <taxon>Ecdysozoa</taxon>
        <taxon>Nematoda</taxon>
        <taxon>Chromadorea</taxon>
        <taxon>Rhabditida</taxon>
        <taxon>Rhabditina</taxon>
        <taxon>Rhabditomorpha</taxon>
        <taxon>Strongyloidea</taxon>
        <taxon>Trichostrongylidae</taxon>
        <taxon>Teladorsagia</taxon>
    </lineage>
</organism>
<keyword evidence="4 6" id="KW-1133">Transmembrane helix</keyword>
<comment type="similarity">
    <text evidence="2">Belongs to the nematode receptor-like protein srb family.</text>
</comment>
<keyword evidence="5 6" id="KW-0472">Membrane</keyword>
<dbReference type="GO" id="GO:0004888">
    <property type="term" value="F:transmembrane signaling receptor activity"/>
    <property type="evidence" value="ECO:0007669"/>
    <property type="project" value="InterPro"/>
</dbReference>
<evidence type="ECO:0000256" key="3">
    <source>
        <dbReference type="ARBA" id="ARBA00022692"/>
    </source>
</evidence>
<evidence type="ECO:0000256" key="1">
    <source>
        <dbReference type="ARBA" id="ARBA00004141"/>
    </source>
</evidence>
<evidence type="ECO:0000256" key="2">
    <source>
        <dbReference type="ARBA" id="ARBA00006860"/>
    </source>
</evidence>
<dbReference type="PANTHER" id="PTHR31216">
    <property type="entry name" value="SERPENTINE RECEPTOR CLASS BETA-1-RELATED-RELATED"/>
    <property type="match status" value="1"/>
</dbReference>
<accession>A0A2G9U4W9</accession>
<protein>
    <recommendedName>
        <fullName evidence="9">G-protein coupled receptors family 1 profile domain-containing protein</fullName>
    </recommendedName>
</protein>
<evidence type="ECO:0000313" key="8">
    <source>
        <dbReference type="Proteomes" id="UP000230423"/>
    </source>
</evidence>
<evidence type="ECO:0008006" key="9">
    <source>
        <dbReference type="Google" id="ProtNLM"/>
    </source>
</evidence>
<dbReference type="Pfam" id="PF10292">
    <property type="entry name" value="7TM_GPCR_Srab"/>
    <property type="match status" value="1"/>
</dbReference>
<feature type="non-terminal residue" evidence="7">
    <location>
        <position position="1"/>
    </location>
</feature>
<keyword evidence="8" id="KW-1185">Reference proteome</keyword>
<feature type="transmembrane region" description="Helical" evidence="6">
    <location>
        <begin position="175"/>
        <end position="193"/>
    </location>
</feature>
<comment type="subcellular location">
    <subcellularLocation>
        <location evidence="1">Membrane</location>
        <topology evidence="1">Multi-pass membrane protein</topology>
    </subcellularLocation>
</comment>
<proteinExistence type="inferred from homology"/>
<feature type="transmembrane region" description="Helical" evidence="6">
    <location>
        <begin position="218"/>
        <end position="239"/>
    </location>
</feature>
<dbReference type="OrthoDB" id="5836746at2759"/>
<dbReference type="InterPro" id="IPR002184">
    <property type="entry name" value="7TM_GPCR_serpentine_rcpt_Srb"/>
</dbReference>
<reference evidence="7 8" key="1">
    <citation type="submission" date="2015-09" db="EMBL/GenBank/DDBJ databases">
        <title>Draft genome of the parasitic nematode Teladorsagia circumcincta isolate WARC Sus (inbred).</title>
        <authorList>
            <person name="Mitreva M."/>
        </authorList>
    </citation>
    <scope>NUCLEOTIDE SEQUENCE [LARGE SCALE GENOMIC DNA]</scope>
    <source>
        <strain evidence="7 8">S</strain>
    </source>
</reference>
<name>A0A2G9U4W9_TELCI</name>
<dbReference type="Proteomes" id="UP000230423">
    <property type="component" value="Unassembled WGS sequence"/>
</dbReference>
<dbReference type="GO" id="GO:0007606">
    <property type="term" value="P:sensory perception of chemical stimulus"/>
    <property type="evidence" value="ECO:0007669"/>
    <property type="project" value="InterPro"/>
</dbReference>
<evidence type="ECO:0000256" key="5">
    <source>
        <dbReference type="ARBA" id="ARBA00023136"/>
    </source>
</evidence>
<gene>
    <name evidence="7" type="ORF">TELCIR_13119</name>
</gene>
<dbReference type="PANTHER" id="PTHR31216:SF11">
    <property type="entry name" value="SERPENTINE RECEPTOR CLASS BETA-16-RELATED"/>
    <property type="match status" value="1"/>
</dbReference>